<sequence>MRKYFMELFAMGFVDSEGNLVEENVLRDAQRTAALTAKIMKENIDNTWEMESHLNRIFCAWLIYSDTIFSRSITYIIGREAACVEEHLWMVGEALDDDEFSDYLSEYLMAFIVEVANATRDQIIDNFMRFMTGGSEDGAGDM</sequence>
<protein>
    <submittedName>
        <fullName evidence="1">Uncharacterized protein</fullName>
    </submittedName>
</protein>
<accession>A0ABZ0UKR6</accession>
<dbReference type="EMBL" id="CP136422">
    <property type="protein sequence ID" value="WPX76576.1"/>
    <property type="molecule type" value="Genomic_DNA"/>
</dbReference>
<evidence type="ECO:0000313" key="2">
    <source>
        <dbReference type="Proteomes" id="UP001325248"/>
    </source>
</evidence>
<gene>
    <name evidence="1" type="ORF">BLCOC_49620</name>
</gene>
<evidence type="ECO:0000313" key="1">
    <source>
        <dbReference type="EMBL" id="WPX76576.1"/>
    </source>
</evidence>
<reference evidence="1" key="1">
    <citation type="submission" date="2023-10" db="EMBL/GenBank/DDBJ databases">
        <title>Genome sequence of Blautia coccoides DSM 935.</title>
        <authorList>
            <person name="Boeer T."/>
            <person name="Bengelsdorf F.R."/>
            <person name="Daniel R."/>
            <person name="Poehlein A."/>
        </authorList>
    </citation>
    <scope>NUCLEOTIDE SEQUENCE [LARGE SCALE GENOMIC DNA]</scope>
    <source>
        <strain evidence="1">DSM 935</strain>
    </source>
</reference>
<proteinExistence type="predicted"/>
<name>A0ABZ0UKR6_9FIRM</name>
<dbReference type="Proteomes" id="UP001325248">
    <property type="component" value="Chromosome"/>
</dbReference>
<organism evidence="1 2">
    <name type="scientific">Blautia producta</name>
    <dbReference type="NCBI Taxonomy" id="33035"/>
    <lineage>
        <taxon>Bacteria</taxon>
        <taxon>Bacillati</taxon>
        <taxon>Bacillota</taxon>
        <taxon>Clostridia</taxon>
        <taxon>Lachnospirales</taxon>
        <taxon>Lachnospiraceae</taxon>
        <taxon>Blautia</taxon>
    </lineage>
</organism>
<keyword evidence="2" id="KW-1185">Reference proteome</keyword>